<evidence type="ECO:0000259" key="12">
    <source>
        <dbReference type="PROSITE" id="PS51003"/>
    </source>
</evidence>
<dbReference type="PANTHER" id="PTHR19271:SF16">
    <property type="entry name" value="CYTOCHROME B"/>
    <property type="match status" value="1"/>
</dbReference>
<dbReference type="GO" id="GO:0022904">
    <property type="term" value="P:respiratory electron transport chain"/>
    <property type="evidence" value="ECO:0007669"/>
    <property type="project" value="InterPro"/>
</dbReference>
<evidence type="ECO:0000256" key="10">
    <source>
        <dbReference type="SAM" id="Phobius"/>
    </source>
</evidence>
<keyword evidence="9 10" id="KW-0472">Membrane</keyword>
<dbReference type="InterPro" id="IPR016174">
    <property type="entry name" value="Di-haem_cyt_TM"/>
</dbReference>
<dbReference type="InterPro" id="IPR036150">
    <property type="entry name" value="Cyt_b/b6_C_sf"/>
</dbReference>
<feature type="transmembrane region" description="Helical" evidence="10">
    <location>
        <begin position="244"/>
        <end position="266"/>
    </location>
</feature>
<evidence type="ECO:0000256" key="1">
    <source>
        <dbReference type="ARBA" id="ARBA00004141"/>
    </source>
</evidence>
<dbReference type="Pfam" id="PF00032">
    <property type="entry name" value="Cytochrom_B_C"/>
    <property type="match status" value="1"/>
</dbReference>
<evidence type="ECO:0000256" key="5">
    <source>
        <dbReference type="ARBA" id="ARBA00022723"/>
    </source>
</evidence>
<dbReference type="Pfam" id="PF13631">
    <property type="entry name" value="Cytochrom_B_N_2"/>
    <property type="match status" value="1"/>
</dbReference>
<comment type="subcellular location">
    <subcellularLocation>
        <location evidence="1">Membrane</location>
        <topology evidence="1">Multi-pass membrane protein</topology>
    </subcellularLocation>
</comment>
<evidence type="ECO:0000256" key="9">
    <source>
        <dbReference type="ARBA" id="ARBA00023136"/>
    </source>
</evidence>
<evidence type="ECO:0000256" key="4">
    <source>
        <dbReference type="ARBA" id="ARBA00022692"/>
    </source>
</evidence>
<organism evidence="13 14">
    <name type="scientific">Deinococcus peraridilitoris (strain DSM 19664 / LMG 22246 / CIP 109416 / KR-200)</name>
    <dbReference type="NCBI Taxonomy" id="937777"/>
    <lineage>
        <taxon>Bacteria</taxon>
        <taxon>Thermotogati</taxon>
        <taxon>Deinococcota</taxon>
        <taxon>Deinococci</taxon>
        <taxon>Deinococcales</taxon>
        <taxon>Deinococcaceae</taxon>
        <taxon>Deinococcus</taxon>
    </lineage>
</organism>
<evidence type="ECO:0000256" key="3">
    <source>
        <dbReference type="ARBA" id="ARBA00022617"/>
    </source>
</evidence>
<feature type="transmembrane region" description="Helical" evidence="10">
    <location>
        <begin position="93"/>
        <end position="114"/>
    </location>
</feature>
<keyword evidence="4 10" id="KW-0812">Transmembrane</keyword>
<evidence type="ECO:0000256" key="8">
    <source>
        <dbReference type="ARBA" id="ARBA00023004"/>
    </source>
</evidence>
<dbReference type="STRING" id="937777.Deipe_0752"/>
<feature type="domain" description="Cytochrome b/b6 N-terminal region profile" evidence="11">
    <location>
        <begin position="1"/>
        <end position="223"/>
    </location>
</feature>
<evidence type="ECO:0000313" key="13">
    <source>
        <dbReference type="EMBL" id="AFZ66331.1"/>
    </source>
</evidence>
<feature type="transmembrane region" description="Helical" evidence="10">
    <location>
        <begin position="126"/>
        <end position="146"/>
    </location>
</feature>
<keyword evidence="7 10" id="KW-1133">Transmembrane helix</keyword>
<evidence type="ECO:0000259" key="11">
    <source>
        <dbReference type="PROSITE" id="PS51002"/>
    </source>
</evidence>
<dbReference type="InterPro" id="IPR027387">
    <property type="entry name" value="Cytb/b6-like_sf"/>
</dbReference>
<keyword evidence="2" id="KW-0813">Transport</keyword>
<feature type="transmembrane region" description="Helical" evidence="10">
    <location>
        <begin position="287"/>
        <end position="309"/>
    </location>
</feature>
<dbReference type="InterPro" id="IPR005797">
    <property type="entry name" value="Cyt_b/b6_N"/>
</dbReference>
<dbReference type="SUPFAM" id="SSF81648">
    <property type="entry name" value="a domain/subunit of cytochrome bc1 complex (Ubiquinol-cytochrome c reductase)"/>
    <property type="match status" value="1"/>
</dbReference>
<sequence length="435" mass="48106">MSQWLDERLNISRLNDKFLRKAFPVHHSYFLGEITLFSLIVLLLTGALLALFYEPSQRLVANPLDPGGTEVPAAYASVLKINALPYGDMLRRIHHWMANIMMGAAVLHMMRVYFTGSYKKPREINWWLGVLLLVFTALTALTGYSLPYDNYAFTTLKVIVGIAGSIPWVGGYISELAFAGVFPGEGLIPRMYGYHIMLLPAVLLGLTAAHMLIMIKQKHTQPGYAKRLAYKKIVGVPLLTQQSYLMVMLGVLLIGIVMLFSAFIPVHPVEHYGPPSNQTPSIKPDWYFLWIFGILAILPSTLEFHVLGGTFNSEFLGGVVGAGLIVMLFLAVPLLDRSAGKEMHYYSENPTDHPVRLAAGVAMLALLIVWSVAGYKPEIVGAGLLTNENANPFFWIASLIIPALSYFATLGIVRGIRALRTADERDQQRASAADD</sequence>
<dbReference type="GO" id="GO:0046872">
    <property type="term" value="F:metal ion binding"/>
    <property type="evidence" value="ECO:0007669"/>
    <property type="project" value="UniProtKB-KW"/>
</dbReference>
<keyword evidence="6" id="KW-0249">Electron transport</keyword>
<keyword evidence="14" id="KW-1185">Reference proteome</keyword>
<feature type="transmembrane region" description="Helical" evidence="10">
    <location>
        <begin position="29"/>
        <end position="53"/>
    </location>
</feature>
<gene>
    <name evidence="13" type="ordered locus">Deipe_0752</name>
</gene>
<dbReference type="eggNOG" id="COG1290">
    <property type="taxonomic scope" value="Bacteria"/>
</dbReference>
<proteinExistence type="predicted"/>
<feature type="transmembrane region" description="Helical" evidence="10">
    <location>
        <begin position="194"/>
        <end position="215"/>
    </location>
</feature>
<dbReference type="Proteomes" id="UP000010467">
    <property type="component" value="Chromosome"/>
</dbReference>
<feature type="domain" description="Cytochrome b/b6 C-terminal region profile" evidence="12">
    <location>
        <begin position="225"/>
        <end position="415"/>
    </location>
</feature>
<dbReference type="KEGG" id="dpd:Deipe_0752"/>
<feature type="transmembrane region" description="Helical" evidence="10">
    <location>
        <begin position="158"/>
        <end position="182"/>
    </location>
</feature>
<dbReference type="PANTHER" id="PTHR19271">
    <property type="entry name" value="CYTOCHROME B"/>
    <property type="match status" value="1"/>
</dbReference>
<evidence type="ECO:0000256" key="2">
    <source>
        <dbReference type="ARBA" id="ARBA00022448"/>
    </source>
</evidence>
<protein>
    <submittedName>
        <fullName evidence="13">Cytochrome b subunit of the bc complex</fullName>
    </submittedName>
</protein>
<dbReference type="SUPFAM" id="SSF81342">
    <property type="entry name" value="Transmembrane di-heme cytochromes"/>
    <property type="match status" value="1"/>
</dbReference>
<dbReference type="PATRIC" id="fig|937777.3.peg.758"/>
<reference evidence="14" key="1">
    <citation type="submission" date="2012-03" db="EMBL/GenBank/DDBJ databases">
        <title>Complete sequence of chromosome of Deinococcus peraridilitoris DSM 19664.</title>
        <authorList>
            <person name="Lucas S."/>
            <person name="Copeland A."/>
            <person name="Lapidus A."/>
            <person name="Glavina del Rio T."/>
            <person name="Dalin E."/>
            <person name="Tice H."/>
            <person name="Bruce D."/>
            <person name="Goodwin L."/>
            <person name="Pitluck S."/>
            <person name="Peters L."/>
            <person name="Mikhailova N."/>
            <person name="Lu M."/>
            <person name="Kyrpides N."/>
            <person name="Mavromatis K."/>
            <person name="Ivanova N."/>
            <person name="Brettin T."/>
            <person name="Detter J.C."/>
            <person name="Han C."/>
            <person name="Larimer F."/>
            <person name="Land M."/>
            <person name="Hauser L."/>
            <person name="Markowitz V."/>
            <person name="Cheng J.-F."/>
            <person name="Hugenholtz P."/>
            <person name="Woyke T."/>
            <person name="Wu D."/>
            <person name="Pukall R."/>
            <person name="Steenblock K."/>
            <person name="Brambilla E."/>
            <person name="Klenk H.-P."/>
            <person name="Eisen J.A."/>
        </authorList>
    </citation>
    <scope>NUCLEOTIDE SEQUENCE [LARGE SCALE GENOMIC DNA]</scope>
    <source>
        <strain evidence="14">DSM 19664 / LMG 22246 / CIP 109416 / KR-200</strain>
    </source>
</reference>
<dbReference type="InterPro" id="IPR005798">
    <property type="entry name" value="Cyt_b/b6_C"/>
</dbReference>
<keyword evidence="8" id="KW-0408">Iron</keyword>
<feature type="transmembrane region" description="Helical" evidence="10">
    <location>
        <begin position="355"/>
        <end position="373"/>
    </location>
</feature>
<keyword evidence="3" id="KW-0349">Heme</keyword>
<dbReference type="RefSeq" id="WP_015234641.1">
    <property type="nucleotide sequence ID" value="NC_019793.1"/>
</dbReference>
<evidence type="ECO:0000256" key="6">
    <source>
        <dbReference type="ARBA" id="ARBA00022982"/>
    </source>
</evidence>
<dbReference type="PROSITE" id="PS51002">
    <property type="entry name" value="CYTB_NTER"/>
    <property type="match status" value="1"/>
</dbReference>
<feature type="transmembrane region" description="Helical" evidence="10">
    <location>
        <begin position="315"/>
        <end position="335"/>
    </location>
</feature>
<feature type="transmembrane region" description="Helical" evidence="10">
    <location>
        <begin position="393"/>
        <end position="413"/>
    </location>
</feature>
<name>K9ZXL2_DEIPD</name>
<dbReference type="AlphaFoldDB" id="K9ZXL2"/>
<evidence type="ECO:0000313" key="14">
    <source>
        <dbReference type="Proteomes" id="UP000010467"/>
    </source>
</evidence>
<dbReference type="HOGENOM" id="CLU_031114_2_0_0"/>
<evidence type="ECO:0000256" key="7">
    <source>
        <dbReference type="ARBA" id="ARBA00022989"/>
    </source>
</evidence>
<dbReference type="GO" id="GO:0016491">
    <property type="term" value="F:oxidoreductase activity"/>
    <property type="evidence" value="ECO:0007669"/>
    <property type="project" value="InterPro"/>
</dbReference>
<accession>K9ZXL2</accession>
<keyword evidence="5" id="KW-0479">Metal-binding</keyword>
<dbReference type="Gene3D" id="1.20.810.10">
    <property type="entry name" value="Cytochrome Bc1 Complex, Chain C"/>
    <property type="match status" value="1"/>
</dbReference>
<dbReference type="EMBL" id="CP003382">
    <property type="protein sequence ID" value="AFZ66331.1"/>
    <property type="molecule type" value="Genomic_DNA"/>
</dbReference>
<dbReference type="PROSITE" id="PS51003">
    <property type="entry name" value="CYTB_CTER"/>
    <property type="match status" value="1"/>
</dbReference>
<dbReference type="GO" id="GO:0016020">
    <property type="term" value="C:membrane"/>
    <property type="evidence" value="ECO:0007669"/>
    <property type="project" value="UniProtKB-SubCell"/>
</dbReference>
<dbReference type="OrthoDB" id="9804503at2"/>
<dbReference type="GO" id="GO:0009055">
    <property type="term" value="F:electron transfer activity"/>
    <property type="evidence" value="ECO:0007669"/>
    <property type="project" value="InterPro"/>
</dbReference>